<evidence type="ECO:0000313" key="12">
    <source>
        <dbReference type="EMBL" id="QHQ63675.1"/>
    </source>
</evidence>
<dbReference type="AlphaFoldDB" id="A0A6P1TW89"/>
<evidence type="ECO:0000256" key="2">
    <source>
        <dbReference type="ARBA" id="ARBA00016337"/>
    </source>
</evidence>
<evidence type="ECO:0000256" key="5">
    <source>
        <dbReference type="ARBA" id="ARBA00022723"/>
    </source>
</evidence>
<gene>
    <name evidence="12" type="ORF">Ana3638_07540</name>
</gene>
<dbReference type="SUPFAM" id="SSF143631">
    <property type="entry name" value="ApbE-like"/>
    <property type="match status" value="1"/>
</dbReference>
<dbReference type="GO" id="GO:0016740">
    <property type="term" value="F:transferase activity"/>
    <property type="evidence" value="ECO:0007669"/>
    <property type="project" value="UniProtKB-UniRule"/>
</dbReference>
<evidence type="ECO:0000256" key="11">
    <source>
        <dbReference type="PIRSR" id="PIRSR006268-2"/>
    </source>
</evidence>
<evidence type="ECO:0000256" key="4">
    <source>
        <dbReference type="ARBA" id="ARBA00022679"/>
    </source>
</evidence>
<dbReference type="PANTHER" id="PTHR30040:SF2">
    <property type="entry name" value="FAD:PROTEIN FMN TRANSFERASE"/>
    <property type="match status" value="1"/>
</dbReference>
<feature type="binding site" evidence="11">
    <location>
        <position position="254"/>
    </location>
    <ligand>
        <name>Mg(2+)</name>
        <dbReference type="ChEBI" id="CHEBI:18420"/>
    </ligand>
</feature>
<dbReference type="EC" id="2.7.1.180" evidence="1 10"/>
<keyword evidence="4 10" id="KW-0808">Transferase</keyword>
<dbReference type="PIRSF" id="PIRSF006268">
    <property type="entry name" value="ApbE"/>
    <property type="match status" value="1"/>
</dbReference>
<name>A0A6P1TW89_9FIRM</name>
<evidence type="ECO:0000256" key="6">
    <source>
        <dbReference type="ARBA" id="ARBA00022827"/>
    </source>
</evidence>
<comment type="cofactor">
    <cofactor evidence="11">
        <name>Mg(2+)</name>
        <dbReference type="ChEBI" id="CHEBI:18420"/>
    </cofactor>
    <cofactor evidence="11">
        <name>Mn(2+)</name>
        <dbReference type="ChEBI" id="CHEBI:29035"/>
    </cofactor>
    <text evidence="11">Magnesium. Can also use manganese.</text>
</comment>
<dbReference type="InterPro" id="IPR003374">
    <property type="entry name" value="ApbE-like_sf"/>
</dbReference>
<evidence type="ECO:0000256" key="3">
    <source>
        <dbReference type="ARBA" id="ARBA00022630"/>
    </source>
</evidence>
<keyword evidence="7 10" id="KW-0460">Magnesium</keyword>
<dbReference type="PANTHER" id="PTHR30040">
    <property type="entry name" value="THIAMINE BIOSYNTHESIS LIPOPROTEIN APBE"/>
    <property type="match status" value="1"/>
</dbReference>
<dbReference type="EMBL" id="CP048000">
    <property type="protein sequence ID" value="QHQ63675.1"/>
    <property type="molecule type" value="Genomic_DNA"/>
</dbReference>
<evidence type="ECO:0000256" key="10">
    <source>
        <dbReference type="PIRNR" id="PIRNR006268"/>
    </source>
</evidence>
<reference evidence="12 13" key="1">
    <citation type="submission" date="2020-01" db="EMBL/GenBank/DDBJ databases">
        <title>Genome analysis of Anaerocolumna sp. CBA3638.</title>
        <authorList>
            <person name="Kim J."/>
            <person name="Roh S.W."/>
        </authorList>
    </citation>
    <scope>NUCLEOTIDE SEQUENCE [LARGE SCALE GENOMIC DNA]</scope>
    <source>
        <strain evidence="12 13">CBA3638</strain>
    </source>
</reference>
<feature type="binding site" evidence="11">
    <location>
        <position position="250"/>
    </location>
    <ligand>
        <name>Mg(2+)</name>
        <dbReference type="ChEBI" id="CHEBI:18420"/>
    </ligand>
</feature>
<keyword evidence="6 10" id="KW-0274">FAD</keyword>
<keyword evidence="13" id="KW-1185">Reference proteome</keyword>
<evidence type="ECO:0000256" key="7">
    <source>
        <dbReference type="ARBA" id="ARBA00022842"/>
    </source>
</evidence>
<evidence type="ECO:0000313" key="13">
    <source>
        <dbReference type="Proteomes" id="UP000464314"/>
    </source>
</evidence>
<dbReference type="Proteomes" id="UP000464314">
    <property type="component" value="Chromosome"/>
</dbReference>
<sequence>MDTDMFHTAFGKYAEKAIKAVNQEAWRLEQLLSCFIPTSDISRINQSAGVKCEKISPETYEILSHSILFSVCSKGIFDATIGPLANLWDYKKTSEIPETEKIKEVLPFINYSDLYLDPVAKTAGLKQNGQCINLGGIGKGFASDKFLEIFRNYGITSALTNLGGNVAALGTKPDGSPWNIGIRHPRLPNTLLGIVSVTDKAVVTSGDYQRYFIDRKGKRYHHILNPVTGYPSESELISVTVVTENGTTADALSTIIFITGKNAGLNILKSFPGAEAILVDNELTVYITSNLGNCFHPVDEINIQIIR</sequence>
<comment type="catalytic activity">
    <reaction evidence="9 10">
        <text>L-threonyl-[protein] + FAD = FMN-L-threonyl-[protein] + AMP + H(+)</text>
        <dbReference type="Rhea" id="RHEA:36847"/>
        <dbReference type="Rhea" id="RHEA-COMP:11060"/>
        <dbReference type="Rhea" id="RHEA-COMP:11061"/>
        <dbReference type="ChEBI" id="CHEBI:15378"/>
        <dbReference type="ChEBI" id="CHEBI:30013"/>
        <dbReference type="ChEBI" id="CHEBI:57692"/>
        <dbReference type="ChEBI" id="CHEBI:74257"/>
        <dbReference type="ChEBI" id="CHEBI:456215"/>
        <dbReference type="EC" id="2.7.1.180"/>
    </reaction>
</comment>
<dbReference type="InterPro" id="IPR024932">
    <property type="entry name" value="ApbE"/>
</dbReference>
<comment type="similarity">
    <text evidence="10">Belongs to the ApbE family.</text>
</comment>
<evidence type="ECO:0000256" key="9">
    <source>
        <dbReference type="ARBA" id="ARBA00048540"/>
    </source>
</evidence>
<evidence type="ECO:0000256" key="1">
    <source>
        <dbReference type="ARBA" id="ARBA00011955"/>
    </source>
</evidence>
<feature type="binding site" evidence="11">
    <location>
        <position position="136"/>
    </location>
    <ligand>
        <name>Mg(2+)</name>
        <dbReference type="ChEBI" id="CHEBI:18420"/>
    </ligand>
</feature>
<dbReference type="Gene3D" id="3.10.520.10">
    <property type="entry name" value="ApbE-like domains"/>
    <property type="match status" value="1"/>
</dbReference>
<protein>
    <recommendedName>
        <fullName evidence="2 10">FAD:protein FMN transferase</fullName>
        <ecNumber evidence="1 10">2.7.1.180</ecNumber>
    </recommendedName>
    <alternativeName>
        <fullName evidence="8 10">Flavin transferase</fullName>
    </alternativeName>
</protein>
<evidence type="ECO:0000256" key="8">
    <source>
        <dbReference type="ARBA" id="ARBA00031306"/>
    </source>
</evidence>
<dbReference type="GO" id="GO:0046872">
    <property type="term" value="F:metal ion binding"/>
    <property type="evidence" value="ECO:0007669"/>
    <property type="project" value="UniProtKB-UniRule"/>
</dbReference>
<organism evidence="12 13">
    <name type="scientific">Anaerocolumna sedimenticola</name>
    <dbReference type="NCBI Taxonomy" id="2696063"/>
    <lineage>
        <taxon>Bacteria</taxon>
        <taxon>Bacillati</taxon>
        <taxon>Bacillota</taxon>
        <taxon>Clostridia</taxon>
        <taxon>Lachnospirales</taxon>
        <taxon>Lachnospiraceae</taxon>
        <taxon>Anaerocolumna</taxon>
    </lineage>
</organism>
<accession>A0A6P1TW89</accession>
<keyword evidence="5 10" id="KW-0479">Metal-binding</keyword>
<proteinExistence type="inferred from homology"/>
<keyword evidence="3 10" id="KW-0285">Flavoprotein</keyword>
<dbReference type="Pfam" id="PF02424">
    <property type="entry name" value="ApbE"/>
    <property type="match status" value="1"/>
</dbReference>
<dbReference type="KEGG" id="anr:Ana3638_07540"/>